<feature type="region of interest" description="Disordered" evidence="6">
    <location>
        <begin position="995"/>
        <end position="1021"/>
    </location>
</feature>
<feature type="coiled-coil region" evidence="5">
    <location>
        <begin position="2492"/>
        <end position="2526"/>
    </location>
</feature>
<feature type="coiled-coil region" evidence="5">
    <location>
        <begin position="2295"/>
        <end position="2360"/>
    </location>
</feature>
<keyword evidence="2" id="KW-0963">Cytoplasm</keyword>
<evidence type="ECO:0000313" key="8">
    <source>
        <dbReference type="EMBL" id="KAK7904190.1"/>
    </source>
</evidence>
<feature type="compositionally biased region" description="Basic and acidic residues" evidence="6">
    <location>
        <begin position="160"/>
        <end position="177"/>
    </location>
</feature>
<feature type="coiled-coil region" evidence="5">
    <location>
        <begin position="1801"/>
        <end position="1850"/>
    </location>
</feature>
<feature type="coiled-coil region" evidence="5">
    <location>
        <begin position="1882"/>
        <end position="1974"/>
    </location>
</feature>
<evidence type="ECO:0000256" key="5">
    <source>
        <dbReference type="SAM" id="Coils"/>
    </source>
</evidence>
<evidence type="ECO:0000256" key="3">
    <source>
        <dbReference type="ARBA" id="ARBA00023054"/>
    </source>
</evidence>
<dbReference type="GO" id="GO:0007165">
    <property type="term" value="P:signal transduction"/>
    <property type="evidence" value="ECO:0007669"/>
    <property type="project" value="InterPro"/>
</dbReference>
<dbReference type="InterPro" id="IPR005539">
    <property type="entry name" value="ELK_dom"/>
</dbReference>
<feature type="domain" description="ELK" evidence="7">
    <location>
        <begin position="1456"/>
        <end position="1477"/>
    </location>
</feature>
<feature type="compositionally biased region" description="Polar residues" evidence="6">
    <location>
        <begin position="1002"/>
        <end position="1021"/>
    </location>
</feature>
<dbReference type="SMART" id="SM01188">
    <property type="entry name" value="ELK"/>
    <property type="match status" value="7"/>
</dbReference>
<feature type="compositionally biased region" description="Basic and acidic residues" evidence="6">
    <location>
        <begin position="1"/>
        <end position="14"/>
    </location>
</feature>
<keyword evidence="9" id="KW-1185">Reference proteome</keyword>
<evidence type="ECO:0000256" key="1">
    <source>
        <dbReference type="ARBA" id="ARBA00004300"/>
    </source>
</evidence>
<accession>A0AAW0NR65</accession>
<feature type="coiled-coil region" evidence="5">
    <location>
        <begin position="2047"/>
        <end position="2239"/>
    </location>
</feature>
<evidence type="ECO:0000313" key="9">
    <source>
        <dbReference type="Proteomes" id="UP001460270"/>
    </source>
</evidence>
<feature type="region of interest" description="Disordered" evidence="6">
    <location>
        <begin position="328"/>
        <end position="349"/>
    </location>
</feature>
<sequence>MDDDERQRKLEAGRAKLASYRQKRAKGSADAAAPPSANGRVLNSEANREVDEQPKKIKVKQRKQSDSSPSPDHSPIHVEDLKDEDLRALTGKEQLMRLQEAVEKRNEIIARLSANLQEALSSRDSVQLEAQTLAGQIQALQKQLQQTSMEFSRIKSLHGHSSDSDTSNKETLTECKNEGSNTDSDEEITAAVKKLKLELQNEKEKSQNIFAELQKERNVVLLLEEEKREWEEELKRHLTQLQDLQSQCLEMQQYKRDKERLNTEVMELRKRLQEKGDAEKSFGEEAASSARLVRSLEEELESVKKQLEDREKELKFREEEVLGLKASKNRQNQERAGFTSADFSRGDSGDGGLEVRCAEDSLNVSQGGDVLMERYLSSAPPACSQSSLVHEDFQQCSQLDISADGSFELNSEILGDHALLSISNRLEEVHEDFHAADSTHSQSPVHWLNNEELDLSKTSAHSADAHLEKDLLYQQCRELHEELAQKDRDMEVLREEVSKSAEELEEARSRWAQVTEELREALLELEEEKEKRIHMEEAILQKSHEQDELQNKLSALQEDKGPAEVNEEEDKRALTEPVDLLTFSPNQSKVDLNKQSLVMKEDQLKTLQDISDNLISELEDTKEELKTATELVHQKTLELENTLKDLQSSRTELLNIKAQMDKLLLELDHSKASLDQAEKEKSDLEARLVCLSQNVANLEETQVRALEEKEVHKRKEEEMSDRINKMEQVLEEELEQFENLLKSKDAELAEEREKWEEEKQEKEKELSDVRNLLEEHQQKSEKELKELMEKQEQAVNEATEKVKNTFEREISELKTKHQQETSELKTQFDNRLLELQLTLEEEQKRQINLIKQVTEREHERMIAELMERQTEELDRLKTELTLELRESMEAAHQAEMQQAQTQKMLELEALRLSLTNVHQSQMELSQDAVVGKIQASMKETFTQERALIQARHQMELDQIKRHHQEELERRLQLHQSEMDKLKQQLDEDLAKEKTSLKEASKEMQSFTSQLEEASTARSNLQATLSEAEERLSRTQAELDSTLASLDQKNQDLAEAQAALSQARLELTESQAKLDHYKSSSEQQSQKHAEELKQALSERDAATRLLEEMVSSHESVLQDKEQQVLLLQDKEGQLQQKISNLQKEKTLLKQNSQEEVGQLWTQLESMRTNRQELGELKEQLRARSAQVEDIERLKVDFNEQKREIKQQNEAELESLRKYFEQRLQAAEEGYREEITLLQMRMVEGALEESVLKTATDSEYSKCATEEENDSDGKLEVRNLCYRSISFSKGNNELRTFIFHLHKEMHHQLEEKHMMELAELRASMSKSFKEELRQMRSDLTDQYYKELIDIKTRHALEMEQLKAKLSESHLRELTKFQLEAARHAEVEAEQRLWCLTEEQRNSSSIIHALESRLSALSNQHKADVQSTLKLKEDFAAELAHLENALQKEKDEIQEKLTKLREELQHKHESELSALRDGFEREKAHLETALQEENNKLNSLQAALDSDKSKNLQHSSQIHLGVVPHSDIPHCISGPQLLKVRQTLEAQFQNELQRTKNSMEEEIKNKLQQAQEGFQKEKAALEHHLTQKYEMSLADVKEKHKSELAQERARALSKHSQEMDALTAKYTGQLDALSTSHTDQLAATAAELQSKHNAELVALEAALHSQRKLDLASLEAVFQETGQAQLEAQEAELERKHQEEKDELERRMLGNMDTLEATYLKEVQTLRDEMRHLEERHCRELMGQKCEHEQIMERTLTEQQRLREELSKQLTERMGAMATKLTQAHKVELSAQKEALDTEHCQALEALKKQVLELEQQHSGALQELTNTYAAEVQQLTQQHQVQLQELRNISARELEACRRELEESSSRQRQHFNEEVELLKVQSEERLQDRINQIKTEFEEQKEAELEKLRRCHTSEQEEKEKSYTSKMSQLTAQLQQLDAVVAQLREEVGCLQGELEGKRSEMETLDTLLQRRERESQEGATCSKCSPMTYRLLKRKIADLSSEDLELTHTLCESLLVSDTNLTPEGEEAALSASGRLHRAVGTLLDLLNQANTQLEETHNVHLSLEQKFTRGRDDSAQLVEQHKLLIEQLNEEAKQKSRLQLELHKAEGLLQGFVAEKANLEESLQQKEAQEERLAEELEGLKVRLHQMQNLNKELEMLRRKNQELSEEHAILLRQKEHLSADLGEREKALLTEVEHLTQDRLDLQRQAEKDHSSLSQRIRALERELEDQETKGLETEQHHKTNTEDLHQRVQALEKQLKHNRQFIEFEDMVFQVENLQAIIKDKTEDHATLLATNQQFQRELVERNEEIDKLAGRIRELEQALLSSAETSRTVNQLEQDLHKAMLREQELRQDKQALEQQQLANRLQISALQSTLDETRHCYQKNSHDPTQELREALDTAQQNLHSKEQEVEALLGQLETVQSELSIKEVELKHLALQLELITTQNAAHVNDLEEQIIALKEHVCALTTLQEERVDKSENKDTEDTFPSALLLEKNLEIDQLHNEINRLEQELEQSTENKVTQRHIWT</sequence>
<feature type="region of interest" description="Disordered" evidence="6">
    <location>
        <begin position="1"/>
        <end position="84"/>
    </location>
</feature>
<feature type="coiled-coil region" evidence="5">
    <location>
        <begin position="1429"/>
        <end position="1507"/>
    </location>
</feature>
<feature type="coiled-coil region" evidence="5">
    <location>
        <begin position="1542"/>
        <end position="1581"/>
    </location>
</feature>
<organism evidence="8 9">
    <name type="scientific">Mugilogobius chulae</name>
    <name type="common">yellowstripe goby</name>
    <dbReference type="NCBI Taxonomy" id="88201"/>
    <lineage>
        <taxon>Eukaryota</taxon>
        <taxon>Metazoa</taxon>
        <taxon>Chordata</taxon>
        <taxon>Craniata</taxon>
        <taxon>Vertebrata</taxon>
        <taxon>Euteleostomi</taxon>
        <taxon>Actinopterygii</taxon>
        <taxon>Neopterygii</taxon>
        <taxon>Teleostei</taxon>
        <taxon>Neoteleostei</taxon>
        <taxon>Acanthomorphata</taxon>
        <taxon>Gobiaria</taxon>
        <taxon>Gobiiformes</taxon>
        <taxon>Gobioidei</taxon>
        <taxon>Gobiidae</taxon>
        <taxon>Gobionellinae</taxon>
        <taxon>Mugilogobius</taxon>
    </lineage>
</organism>
<dbReference type="PANTHER" id="PTHR44981">
    <property type="entry name" value="PERICENTRIN-LIKE PROTEIN, ISOFORM F"/>
    <property type="match status" value="1"/>
</dbReference>
<keyword evidence="3 5" id="KW-0175">Coiled coil</keyword>
<dbReference type="GO" id="GO:0005813">
    <property type="term" value="C:centrosome"/>
    <property type="evidence" value="ECO:0007669"/>
    <property type="project" value="UniProtKB-SubCell"/>
</dbReference>
<name>A0AAW0NR65_9GOBI</name>
<evidence type="ECO:0000256" key="2">
    <source>
        <dbReference type="ARBA" id="ARBA00022490"/>
    </source>
</evidence>
<feature type="domain" description="ELK" evidence="7">
    <location>
        <begin position="1174"/>
        <end position="1197"/>
    </location>
</feature>
<dbReference type="InterPro" id="IPR028745">
    <property type="entry name" value="AKAP9/Pericentrin"/>
</dbReference>
<feature type="coiled-coil region" evidence="5">
    <location>
        <begin position="95"/>
        <end position="150"/>
    </location>
</feature>
<feature type="coiled-coil region" evidence="5">
    <location>
        <begin position="1676"/>
        <end position="1769"/>
    </location>
</feature>
<feature type="domain" description="ELK" evidence="7">
    <location>
        <begin position="478"/>
        <end position="498"/>
    </location>
</feature>
<evidence type="ECO:0000256" key="6">
    <source>
        <dbReference type="SAM" id="MobiDB-lite"/>
    </source>
</evidence>
<feature type="domain" description="ELK" evidence="7">
    <location>
        <begin position="1577"/>
        <end position="1598"/>
    </location>
</feature>
<dbReference type="EMBL" id="JBBPFD010000012">
    <property type="protein sequence ID" value="KAK7904190.1"/>
    <property type="molecule type" value="Genomic_DNA"/>
</dbReference>
<gene>
    <name evidence="8" type="ORF">WMY93_016797</name>
</gene>
<feature type="coiled-coil region" evidence="5">
    <location>
        <begin position="476"/>
        <end position="559"/>
    </location>
</feature>
<keyword evidence="4" id="KW-0206">Cytoskeleton</keyword>
<feature type="domain" description="ELK" evidence="7">
    <location>
        <begin position="860"/>
        <end position="881"/>
    </location>
</feature>
<comment type="caution">
    <text evidence="8">The sequence shown here is derived from an EMBL/GenBank/DDBJ whole genome shotgun (WGS) entry which is preliminary data.</text>
</comment>
<feature type="compositionally biased region" description="Basic and acidic residues" evidence="6">
    <location>
        <begin position="74"/>
        <end position="84"/>
    </location>
</feature>
<feature type="region of interest" description="Disordered" evidence="6">
    <location>
        <begin position="157"/>
        <end position="186"/>
    </location>
</feature>
<evidence type="ECO:0000256" key="4">
    <source>
        <dbReference type="ARBA" id="ARBA00023212"/>
    </source>
</evidence>
<feature type="domain" description="ELK" evidence="7">
    <location>
        <begin position="1198"/>
        <end position="1219"/>
    </location>
</feature>
<comment type="subcellular location">
    <subcellularLocation>
        <location evidence="1">Cytoplasm</location>
        <location evidence="1">Cytoskeleton</location>
        <location evidence="1">Microtubule organizing center</location>
        <location evidence="1">Centrosome</location>
    </subcellularLocation>
</comment>
<dbReference type="GO" id="GO:0003677">
    <property type="term" value="F:DNA binding"/>
    <property type="evidence" value="ECO:0007669"/>
    <property type="project" value="InterPro"/>
</dbReference>
<feature type="coiled-coil region" evidence="5">
    <location>
        <begin position="2390"/>
        <end position="2424"/>
    </location>
</feature>
<reference evidence="9" key="1">
    <citation type="submission" date="2024-04" db="EMBL/GenBank/DDBJ databases">
        <title>Salinicola lusitanus LLJ914,a marine bacterium isolated from the Okinawa Trough.</title>
        <authorList>
            <person name="Li J."/>
        </authorList>
    </citation>
    <scope>NUCLEOTIDE SEQUENCE [LARGE SCALE GENOMIC DNA]</scope>
</reference>
<dbReference type="Proteomes" id="UP001460270">
    <property type="component" value="Unassembled WGS sequence"/>
</dbReference>
<feature type="region of interest" description="Disordered" evidence="6">
    <location>
        <begin position="1072"/>
        <end position="1093"/>
    </location>
</feature>
<feature type="domain" description="ELK" evidence="7">
    <location>
        <begin position="1302"/>
        <end position="1323"/>
    </location>
</feature>
<proteinExistence type="predicted"/>
<dbReference type="GO" id="GO:0060090">
    <property type="term" value="F:molecular adaptor activity"/>
    <property type="evidence" value="ECO:0007669"/>
    <property type="project" value="InterPro"/>
</dbReference>
<evidence type="ECO:0000259" key="7">
    <source>
        <dbReference type="SMART" id="SM01188"/>
    </source>
</evidence>
<dbReference type="PANTHER" id="PTHR44981:SF3">
    <property type="entry name" value="PERICENTRIN"/>
    <property type="match status" value="1"/>
</dbReference>
<protein>
    <recommendedName>
        <fullName evidence="7">ELK domain-containing protein</fullName>
    </recommendedName>
</protein>
<feature type="coiled-coil region" evidence="5">
    <location>
        <begin position="604"/>
        <end position="897"/>
    </location>
</feature>
<feature type="compositionally biased region" description="Basic and acidic residues" evidence="6">
    <location>
        <begin position="46"/>
        <end position="55"/>
    </location>
</feature>